<keyword evidence="2 6" id="KW-0812">Transmembrane</keyword>
<feature type="region of interest" description="Disordered" evidence="5">
    <location>
        <begin position="108"/>
        <end position="161"/>
    </location>
</feature>
<dbReference type="PANTHER" id="PTHR42770">
    <property type="entry name" value="AMINO ACID TRANSPORTER-RELATED"/>
    <property type="match status" value="1"/>
</dbReference>
<dbReference type="InterPro" id="IPR004841">
    <property type="entry name" value="AA-permease/SLC12A_dom"/>
</dbReference>
<reference evidence="8 9" key="1">
    <citation type="journal article" date="2019" name="Int. J. Syst. Evol. Microbiol.">
        <title>The Global Catalogue of Microorganisms (GCM) 10K type strain sequencing project: providing services to taxonomists for standard genome sequencing and annotation.</title>
        <authorList>
            <consortium name="The Broad Institute Genomics Platform"/>
            <consortium name="The Broad Institute Genome Sequencing Center for Infectious Disease"/>
            <person name="Wu L."/>
            <person name="Ma J."/>
        </authorList>
    </citation>
    <scope>NUCLEOTIDE SEQUENCE [LARGE SCALE GENOMIC DNA]</scope>
    <source>
        <strain evidence="8 9">JCM 12696</strain>
    </source>
</reference>
<feature type="transmembrane region" description="Helical" evidence="6">
    <location>
        <begin position="21"/>
        <end position="39"/>
    </location>
</feature>
<evidence type="ECO:0000313" key="8">
    <source>
        <dbReference type="EMBL" id="GAA1161498.1"/>
    </source>
</evidence>
<evidence type="ECO:0000256" key="5">
    <source>
        <dbReference type="SAM" id="MobiDB-lite"/>
    </source>
</evidence>
<dbReference type="InterPro" id="IPR011094">
    <property type="entry name" value="Uncharacterised_LppY/LpqO"/>
</dbReference>
<evidence type="ECO:0000256" key="4">
    <source>
        <dbReference type="ARBA" id="ARBA00023136"/>
    </source>
</evidence>
<comment type="caution">
    <text evidence="8">The sequence shown here is derived from an EMBL/GenBank/DDBJ whole genome shotgun (WGS) entry which is preliminary data.</text>
</comment>
<evidence type="ECO:0000256" key="1">
    <source>
        <dbReference type="ARBA" id="ARBA00004141"/>
    </source>
</evidence>
<feature type="domain" description="Amino acid permease/ SLC12A" evidence="7">
    <location>
        <begin position="21"/>
        <end position="101"/>
    </location>
</feature>
<sequence length="212" mass="22627">MSMTDRGGPDELRRRLGVFDAVVIGLGSMIGAGIFAAPAPAARAAGSGLLIALAVAAAVAYCNATSSARLAARYPASGRTYVYGRERLGPFWGYLAGWGFVVGKTGPGRPAGHRHPRSHHAARHDGGLDAADVPAAGRRPGGGQRRLRHDRRPGQPRDKVLRSHGLTVIELHNHLLYEQPRLYYLHFWKTGDATELAHALRAGLDQVHAPSG</sequence>
<keyword evidence="4 6" id="KW-0472">Membrane</keyword>
<protein>
    <recommendedName>
        <fullName evidence="7">Amino acid permease/ SLC12A domain-containing protein</fullName>
    </recommendedName>
</protein>
<organism evidence="8 9">
    <name type="scientific">Streptomyces hebeiensis</name>
    <dbReference type="NCBI Taxonomy" id="229486"/>
    <lineage>
        <taxon>Bacteria</taxon>
        <taxon>Bacillati</taxon>
        <taxon>Actinomycetota</taxon>
        <taxon>Actinomycetes</taxon>
        <taxon>Kitasatosporales</taxon>
        <taxon>Streptomycetaceae</taxon>
        <taxon>Streptomyces</taxon>
    </lineage>
</organism>
<feature type="transmembrane region" description="Helical" evidence="6">
    <location>
        <begin position="45"/>
        <end position="64"/>
    </location>
</feature>
<keyword evidence="9" id="KW-1185">Reference proteome</keyword>
<dbReference type="Pfam" id="PF07485">
    <property type="entry name" value="DUF1529"/>
    <property type="match status" value="1"/>
</dbReference>
<feature type="compositionally biased region" description="Basic residues" evidence="5">
    <location>
        <begin position="111"/>
        <end position="122"/>
    </location>
</feature>
<dbReference type="Pfam" id="PF00324">
    <property type="entry name" value="AA_permease"/>
    <property type="match status" value="1"/>
</dbReference>
<dbReference type="Gene3D" id="1.20.1740.10">
    <property type="entry name" value="Amino acid/polyamine transporter I"/>
    <property type="match status" value="1"/>
</dbReference>
<feature type="compositionally biased region" description="Basic and acidic residues" evidence="5">
    <location>
        <begin position="152"/>
        <end position="161"/>
    </location>
</feature>
<dbReference type="Proteomes" id="UP001501371">
    <property type="component" value="Unassembled WGS sequence"/>
</dbReference>
<evidence type="ECO:0000256" key="2">
    <source>
        <dbReference type="ARBA" id="ARBA00022692"/>
    </source>
</evidence>
<evidence type="ECO:0000256" key="3">
    <source>
        <dbReference type="ARBA" id="ARBA00022989"/>
    </source>
</evidence>
<accession>A0ABN1UPF5</accession>
<keyword evidence="3 6" id="KW-1133">Transmembrane helix</keyword>
<evidence type="ECO:0000313" key="9">
    <source>
        <dbReference type="Proteomes" id="UP001501371"/>
    </source>
</evidence>
<comment type="subcellular location">
    <subcellularLocation>
        <location evidence="1">Membrane</location>
        <topology evidence="1">Multi-pass membrane protein</topology>
    </subcellularLocation>
</comment>
<dbReference type="InterPro" id="IPR050367">
    <property type="entry name" value="APC_superfamily"/>
</dbReference>
<dbReference type="EMBL" id="BAAAKV010000012">
    <property type="protein sequence ID" value="GAA1161498.1"/>
    <property type="molecule type" value="Genomic_DNA"/>
</dbReference>
<dbReference type="PANTHER" id="PTHR42770:SF7">
    <property type="entry name" value="MEMBRANE PROTEIN"/>
    <property type="match status" value="1"/>
</dbReference>
<name>A0ABN1UPF5_9ACTN</name>
<gene>
    <name evidence="8" type="ORF">GCM10009654_17500</name>
</gene>
<evidence type="ECO:0000256" key="6">
    <source>
        <dbReference type="SAM" id="Phobius"/>
    </source>
</evidence>
<evidence type="ECO:0000259" key="7">
    <source>
        <dbReference type="Pfam" id="PF00324"/>
    </source>
</evidence>
<feature type="compositionally biased region" description="Low complexity" evidence="5">
    <location>
        <begin position="129"/>
        <end position="138"/>
    </location>
</feature>
<proteinExistence type="predicted"/>